<reference evidence="2 3" key="1">
    <citation type="submission" date="2022-07" db="EMBL/GenBank/DDBJ databases">
        <title>Methylomonas rivi sp. nov., Methylomonas rosea sp. nov., Methylomonas aureus sp. nov. and Methylomonas subterranea sp. nov., four novel methanotrophs isolated from a freshwater creek and the deep terrestrial subsurface.</title>
        <authorList>
            <person name="Abin C."/>
            <person name="Sankaranarayanan K."/>
            <person name="Garner C."/>
            <person name="Sindelar R."/>
            <person name="Kotary K."/>
            <person name="Garner R."/>
            <person name="Barclay S."/>
            <person name="Lawson P."/>
            <person name="Krumholz L."/>
        </authorList>
    </citation>
    <scope>NUCLEOTIDE SEQUENCE [LARGE SCALE GENOMIC DNA]</scope>
    <source>
        <strain evidence="2 3">SURF-1</strain>
    </source>
</reference>
<keyword evidence="1" id="KW-0732">Signal</keyword>
<feature type="signal peptide" evidence="1">
    <location>
        <begin position="1"/>
        <end position="22"/>
    </location>
</feature>
<evidence type="ECO:0000313" key="2">
    <source>
        <dbReference type="EMBL" id="MCQ8181748.1"/>
    </source>
</evidence>
<feature type="chain" id="PRO_5047293540" evidence="1">
    <location>
        <begin position="23"/>
        <end position="249"/>
    </location>
</feature>
<evidence type="ECO:0000313" key="3">
    <source>
        <dbReference type="Proteomes" id="UP001524569"/>
    </source>
</evidence>
<dbReference type="EMBL" id="JANIBM010000012">
    <property type="protein sequence ID" value="MCQ8181748.1"/>
    <property type="molecule type" value="Genomic_DNA"/>
</dbReference>
<proteinExistence type="predicted"/>
<keyword evidence="3" id="KW-1185">Reference proteome</keyword>
<dbReference type="Proteomes" id="UP001524569">
    <property type="component" value="Unassembled WGS sequence"/>
</dbReference>
<gene>
    <name evidence="2" type="ORF">NP603_11560</name>
</gene>
<sequence length="249" mass="26211">MQPRNLFSVAVLAAFLSAPAQADLLSRLGGLAYYDTDAGITWLADADYAKTSGYDGDGLMTWEQANAWAAGLNIAGVTGWRLPYTLQPDTSCGVQAFGASLGSNCIGSELGNLFYNVLGGKATIAISDSHNDNYELFSNIRISGYWSATEFSGDPLGQTAWAFGMGGVQVYVNKSSFEPHAWAVRDGDIAAVPGSGSNLVVRLRVGLSGVPTALWTKKLTPQPLKADRKLSTIAERLSGCGIPLPPNAG</sequence>
<organism evidence="2 3">
    <name type="scientific">Methylomonas aurea</name>
    <dbReference type="NCBI Taxonomy" id="2952224"/>
    <lineage>
        <taxon>Bacteria</taxon>
        <taxon>Pseudomonadati</taxon>
        <taxon>Pseudomonadota</taxon>
        <taxon>Gammaproteobacteria</taxon>
        <taxon>Methylococcales</taxon>
        <taxon>Methylococcaceae</taxon>
        <taxon>Methylomonas</taxon>
    </lineage>
</organism>
<comment type="caution">
    <text evidence="2">The sequence shown here is derived from an EMBL/GenBank/DDBJ whole genome shotgun (WGS) entry which is preliminary data.</text>
</comment>
<accession>A0ABT1UHN7</accession>
<protein>
    <submittedName>
        <fullName evidence="2">DUF1566 domain-containing protein</fullName>
    </submittedName>
</protein>
<name>A0ABT1UHN7_9GAMM</name>
<dbReference type="RefSeq" id="WP_256611037.1">
    <property type="nucleotide sequence ID" value="NZ_JANIBM010000012.1"/>
</dbReference>
<evidence type="ECO:0000256" key="1">
    <source>
        <dbReference type="SAM" id="SignalP"/>
    </source>
</evidence>